<dbReference type="AlphaFoldDB" id="A0A7D5KLM3"/>
<evidence type="ECO:0008006" key="3">
    <source>
        <dbReference type="Google" id="ProtNLM"/>
    </source>
</evidence>
<organism evidence="1 2">
    <name type="scientific">Natrinema halophilum</name>
    <dbReference type="NCBI Taxonomy" id="1699371"/>
    <lineage>
        <taxon>Archaea</taxon>
        <taxon>Methanobacteriati</taxon>
        <taxon>Methanobacteriota</taxon>
        <taxon>Stenosarchaea group</taxon>
        <taxon>Halobacteria</taxon>
        <taxon>Halobacteriales</taxon>
        <taxon>Natrialbaceae</taxon>
        <taxon>Natrinema</taxon>
    </lineage>
</organism>
<protein>
    <recommendedName>
        <fullName evidence="3">ArsR family transcriptional regulator</fullName>
    </recommendedName>
</protein>
<accession>A0A7D5KLM3</accession>
<dbReference type="GeneID" id="56034633"/>
<dbReference type="OrthoDB" id="247722at2157"/>
<evidence type="ECO:0000313" key="2">
    <source>
        <dbReference type="Proteomes" id="UP000509241"/>
    </source>
</evidence>
<dbReference type="RefSeq" id="WP_179262238.1">
    <property type="nucleotide sequence ID" value="NZ_CP058601.1"/>
</dbReference>
<gene>
    <name evidence="1" type="ORF">HYG82_15040</name>
</gene>
<dbReference type="Proteomes" id="UP000509241">
    <property type="component" value="Chromosome"/>
</dbReference>
<evidence type="ECO:0000313" key="1">
    <source>
        <dbReference type="EMBL" id="QLG50078.1"/>
    </source>
</evidence>
<reference evidence="1 2" key="1">
    <citation type="submission" date="2020-07" db="EMBL/GenBank/DDBJ databases">
        <authorList>
            <person name="Cui H."/>
        </authorList>
    </citation>
    <scope>NUCLEOTIDE SEQUENCE [LARGE SCALE GENOMIC DNA]</scope>
    <source>
        <strain evidence="1 2">YPL8</strain>
    </source>
</reference>
<name>A0A7D5KLM3_9EURY</name>
<keyword evidence="2" id="KW-1185">Reference proteome</keyword>
<sequence length="129" mass="14519">MAITHKSGSDDVAERWDRAFNILSQEPRRELVISLAGKSASDWVPLPDAAHSPHFEGTSEDLRLDLYHKHLPKLANHGFVIWEESPFEARQGPNFREVEAIIQAMTAAADALPEQMITNCRTLKPYANQ</sequence>
<dbReference type="KEGG" id="haly:HYG82_15040"/>
<proteinExistence type="predicted"/>
<dbReference type="EMBL" id="CP058601">
    <property type="protein sequence ID" value="QLG50078.1"/>
    <property type="molecule type" value="Genomic_DNA"/>
</dbReference>